<dbReference type="GO" id="GO:0006412">
    <property type="term" value="P:translation"/>
    <property type="evidence" value="ECO:0007669"/>
    <property type="project" value="InterPro"/>
</dbReference>
<evidence type="ECO:0000256" key="4">
    <source>
        <dbReference type="RuleBase" id="RU000665"/>
    </source>
</evidence>
<dbReference type="EMBL" id="JANJYJ010000010">
    <property type="protein sequence ID" value="KAK3182822.1"/>
    <property type="molecule type" value="Genomic_DNA"/>
</dbReference>
<dbReference type="AlphaFoldDB" id="A0AAE0DQY1"/>
<feature type="region of interest" description="Disordered" evidence="5">
    <location>
        <begin position="1"/>
        <end position="24"/>
    </location>
</feature>
<dbReference type="Pfam" id="PF01158">
    <property type="entry name" value="Ribosomal_L36e"/>
    <property type="match status" value="1"/>
</dbReference>
<dbReference type="PANTHER" id="PTHR10114">
    <property type="entry name" value="60S RIBOSOMAL PROTEIN L36"/>
    <property type="match status" value="1"/>
</dbReference>
<evidence type="ECO:0000256" key="1">
    <source>
        <dbReference type="ARBA" id="ARBA00006509"/>
    </source>
</evidence>
<organism evidence="6 7">
    <name type="scientific">Dipteronia sinensis</name>
    <dbReference type="NCBI Taxonomy" id="43782"/>
    <lineage>
        <taxon>Eukaryota</taxon>
        <taxon>Viridiplantae</taxon>
        <taxon>Streptophyta</taxon>
        <taxon>Embryophyta</taxon>
        <taxon>Tracheophyta</taxon>
        <taxon>Spermatophyta</taxon>
        <taxon>Magnoliopsida</taxon>
        <taxon>eudicotyledons</taxon>
        <taxon>Gunneridae</taxon>
        <taxon>Pentapetalae</taxon>
        <taxon>rosids</taxon>
        <taxon>malvids</taxon>
        <taxon>Sapindales</taxon>
        <taxon>Sapindaceae</taxon>
        <taxon>Hippocastanoideae</taxon>
        <taxon>Acereae</taxon>
        <taxon>Dipteronia</taxon>
    </lineage>
</organism>
<sequence length="375" mass="43685">MNNDHVVTKKELAPRPSDRKGKTSKRIHFVRNVIREVAGFAPYEKRITELLKFGKDKRALKVAKRKLSTYKRAKKKREEMSNVLPSARKFDSKEISGGSTVLKLTFQLRLQFIEMRNQLKDLLKTPLGEWYEGKITRHDHFDDIRDIDDALNRVPEDLAIKERRRYTESCFGHFFHMHREMKLSADIVHRLLMRELHYDGLEDEMRFMLGHHLVWFSKIKFCLIIGLKFGVIPDTTEIFAFKVIPELMTQIRTCREIDLSPRILKWESSKRPRSDKLAQIFTSRMFARTALVPTAAERAERLVTEGSEPEFGGGSPLRHKQVGFAMPGYTSGVQSRGVVGGDRKDHLKCKIQDVIYVVAALWDDLWKSDEERDKQ</sequence>
<accession>A0AAE0DQY1</accession>
<name>A0AAE0DQY1_9ROSI</name>
<comment type="similarity">
    <text evidence="1 4">Belongs to the eukaryotic ribosomal protein eL36 family.</text>
</comment>
<protein>
    <recommendedName>
        <fullName evidence="4">60S ribosomal protein L36</fullName>
    </recommendedName>
</protein>
<evidence type="ECO:0000313" key="6">
    <source>
        <dbReference type="EMBL" id="KAK3182822.1"/>
    </source>
</evidence>
<evidence type="ECO:0000256" key="3">
    <source>
        <dbReference type="ARBA" id="ARBA00023274"/>
    </source>
</evidence>
<keyword evidence="3 4" id="KW-0687">Ribonucleoprotein</keyword>
<reference evidence="6" key="1">
    <citation type="journal article" date="2023" name="Plant J.">
        <title>Genome sequences and population genomics provide insights into the demographic history, inbreeding, and mutation load of two 'living fossil' tree species of Dipteronia.</title>
        <authorList>
            <person name="Feng Y."/>
            <person name="Comes H.P."/>
            <person name="Chen J."/>
            <person name="Zhu S."/>
            <person name="Lu R."/>
            <person name="Zhang X."/>
            <person name="Li P."/>
            <person name="Qiu J."/>
            <person name="Olsen K.M."/>
            <person name="Qiu Y."/>
        </authorList>
    </citation>
    <scope>NUCLEOTIDE SEQUENCE</scope>
    <source>
        <strain evidence="6">NBL</strain>
    </source>
</reference>
<keyword evidence="2 4" id="KW-0689">Ribosomal protein</keyword>
<keyword evidence="7" id="KW-1185">Reference proteome</keyword>
<dbReference type="InterPro" id="IPR000509">
    <property type="entry name" value="Ribosomal_eL36"/>
</dbReference>
<gene>
    <name evidence="6" type="ORF">Dsin_030108</name>
</gene>
<dbReference type="GO" id="GO:0003735">
    <property type="term" value="F:structural constituent of ribosome"/>
    <property type="evidence" value="ECO:0007669"/>
    <property type="project" value="InterPro"/>
</dbReference>
<dbReference type="Proteomes" id="UP001281410">
    <property type="component" value="Unassembled WGS sequence"/>
</dbReference>
<evidence type="ECO:0000256" key="2">
    <source>
        <dbReference type="ARBA" id="ARBA00022980"/>
    </source>
</evidence>
<dbReference type="GO" id="GO:0005840">
    <property type="term" value="C:ribosome"/>
    <property type="evidence" value="ECO:0007669"/>
    <property type="project" value="UniProtKB-KW"/>
</dbReference>
<comment type="caution">
    <text evidence="6">The sequence shown here is derived from an EMBL/GenBank/DDBJ whole genome shotgun (WGS) entry which is preliminary data.</text>
</comment>
<dbReference type="FunFam" id="1.10.10.1760:FF:000001">
    <property type="entry name" value="60S ribosomal protein L36"/>
    <property type="match status" value="1"/>
</dbReference>
<feature type="compositionally biased region" description="Basic and acidic residues" evidence="5">
    <location>
        <begin position="1"/>
        <end position="21"/>
    </location>
</feature>
<dbReference type="PROSITE" id="PS01190">
    <property type="entry name" value="RIBOSOMAL_L36E"/>
    <property type="match status" value="1"/>
</dbReference>
<evidence type="ECO:0000313" key="7">
    <source>
        <dbReference type="Proteomes" id="UP001281410"/>
    </source>
</evidence>
<dbReference type="InterPro" id="IPR038097">
    <property type="entry name" value="Ribosomal_eL36_sf"/>
</dbReference>
<dbReference type="GO" id="GO:1990904">
    <property type="term" value="C:ribonucleoprotein complex"/>
    <property type="evidence" value="ECO:0007669"/>
    <property type="project" value="UniProtKB-KW"/>
</dbReference>
<dbReference type="Gene3D" id="1.10.10.1760">
    <property type="entry name" value="60S ribosomal protein L36"/>
    <property type="match status" value="1"/>
</dbReference>
<proteinExistence type="inferred from homology"/>
<evidence type="ECO:0000256" key="5">
    <source>
        <dbReference type="SAM" id="MobiDB-lite"/>
    </source>
</evidence>